<protein>
    <submittedName>
        <fullName evidence="2">Uncharacterized protein</fullName>
    </submittedName>
</protein>
<evidence type="ECO:0000313" key="2">
    <source>
        <dbReference type="EMBL" id="VDN47066.1"/>
    </source>
</evidence>
<dbReference type="Proteomes" id="UP000279029">
    <property type="component" value="Chromosome"/>
</dbReference>
<reference evidence="2 3" key="1">
    <citation type="submission" date="2018-09" db="EMBL/GenBank/DDBJ databases">
        <authorList>
            <person name="Postec A."/>
        </authorList>
    </citation>
    <scope>NUCLEOTIDE SEQUENCE [LARGE SCALE GENOMIC DNA]</scope>
    <source>
        <strain evidence="2">70B-A</strain>
    </source>
</reference>
<feature type="transmembrane region" description="Helical" evidence="1">
    <location>
        <begin position="32"/>
        <end position="53"/>
    </location>
</feature>
<accession>A0A3P7RWC7</accession>
<keyword evidence="1" id="KW-0812">Transmembrane</keyword>
<sequence>MTTWPFNRMDVTSSTHRTLGDIINLLKEEEDVYIITGVIFRNICFNNLVGLYFTKEGNRTREDT</sequence>
<evidence type="ECO:0000313" key="3">
    <source>
        <dbReference type="Proteomes" id="UP000279029"/>
    </source>
</evidence>
<proteinExistence type="predicted"/>
<dbReference type="EMBL" id="LR130778">
    <property type="protein sequence ID" value="VDN47066.1"/>
    <property type="molecule type" value="Genomic_DNA"/>
</dbReference>
<keyword evidence="3" id="KW-1185">Reference proteome</keyword>
<organism evidence="2 3">
    <name type="scientific">Petrocella atlantisensis</name>
    <dbReference type="NCBI Taxonomy" id="2173034"/>
    <lineage>
        <taxon>Bacteria</taxon>
        <taxon>Bacillati</taxon>
        <taxon>Bacillota</taxon>
        <taxon>Clostridia</taxon>
        <taxon>Lachnospirales</taxon>
        <taxon>Vallitaleaceae</taxon>
        <taxon>Petrocella</taxon>
    </lineage>
</organism>
<dbReference type="KEGG" id="cbar:PATL70BA_1190"/>
<keyword evidence="1" id="KW-0472">Membrane</keyword>
<name>A0A3P7RWC7_9FIRM</name>
<dbReference type="AlphaFoldDB" id="A0A3P7RWC7"/>
<gene>
    <name evidence="2" type="ORF">PATL70BA_1190</name>
</gene>
<keyword evidence="1" id="KW-1133">Transmembrane helix</keyword>
<evidence type="ECO:0000256" key="1">
    <source>
        <dbReference type="SAM" id="Phobius"/>
    </source>
</evidence>